<dbReference type="KEGG" id="mehf:MmiHf6_07690"/>
<dbReference type="EMBL" id="CP131059">
    <property type="protein sequence ID" value="WNY23462.1"/>
    <property type="molecule type" value="Genomic_DNA"/>
</dbReference>
<dbReference type="GeneID" id="85195289"/>
<keyword evidence="2" id="KW-1185">Reference proteome</keyword>
<organism evidence="1 2">
    <name type="scientific">Methanimicrococcus hongohii</name>
    <dbReference type="NCBI Taxonomy" id="3028295"/>
    <lineage>
        <taxon>Archaea</taxon>
        <taxon>Methanobacteriati</taxon>
        <taxon>Methanobacteriota</taxon>
        <taxon>Stenosarchaea group</taxon>
        <taxon>Methanomicrobia</taxon>
        <taxon>Methanosarcinales</taxon>
        <taxon>Methanosarcinaceae</taxon>
        <taxon>Methanimicrococcus</taxon>
    </lineage>
</organism>
<evidence type="ECO:0000313" key="2">
    <source>
        <dbReference type="Proteomes" id="UP001302978"/>
    </source>
</evidence>
<gene>
    <name evidence="1" type="ORF">MmiHf6_07690</name>
</gene>
<accession>A0AA96VAL3</accession>
<dbReference type="Proteomes" id="UP001302978">
    <property type="component" value="Chromosome"/>
</dbReference>
<protein>
    <submittedName>
        <fullName evidence="1">Uncharacterized protein</fullName>
    </submittedName>
</protein>
<proteinExistence type="predicted"/>
<sequence>MKKIILMMTALVLISFIAAAPALAHHGYSVKEDNSQATACYKTDKTGYIHTADCLDNEACIKGYNDKHCSSLLQFADKHFSHFFKNNDSIRIHGHC</sequence>
<name>A0AA96VAL3_9EURY</name>
<dbReference type="AlphaFoldDB" id="A0AA96VAL3"/>
<evidence type="ECO:0000313" key="1">
    <source>
        <dbReference type="EMBL" id="WNY23462.1"/>
    </source>
</evidence>
<dbReference type="RefSeq" id="WP_316558485.1">
    <property type="nucleotide sequence ID" value="NZ_CP131059.1"/>
</dbReference>
<reference evidence="1 2" key="1">
    <citation type="submission" date="2023-07" db="EMBL/GenBank/DDBJ databases">
        <title>Closed genoem sequence of Methanomicrococcus sp. Hf6.</title>
        <authorList>
            <person name="Poehlein A."/>
            <person name="Protasov E."/>
            <person name="Platt K."/>
            <person name="Reeh H."/>
            <person name="Daniel R."/>
            <person name="Brune A."/>
        </authorList>
    </citation>
    <scope>NUCLEOTIDE SEQUENCE [LARGE SCALE GENOMIC DNA]</scope>
    <source>
        <strain evidence="1 2">Hf6</strain>
    </source>
</reference>